<comment type="catalytic activity">
    <reaction evidence="5">
        <text>a uridine in tRNA = a pseudouridine in tRNA</text>
        <dbReference type="Rhea" id="RHEA:54572"/>
        <dbReference type="Rhea" id="RHEA-COMP:13339"/>
        <dbReference type="Rhea" id="RHEA-COMP:13934"/>
        <dbReference type="ChEBI" id="CHEBI:65314"/>
        <dbReference type="ChEBI" id="CHEBI:65315"/>
    </reaction>
</comment>
<dbReference type="InterPro" id="IPR020103">
    <property type="entry name" value="PsdUridine_synth_cat_dom_sf"/>
</dbReference>
<evidence type="ECO:0000313" key="9">
    <source>
        <dbReference type="Proteomes" id="UP000008225"/>
    </source>
</evidence>
<dbReference type="CDD" id="cd02576">
    <property type="entry name" value="PseudoU_synth_ScPUS7"/>
    <property type="match status" value="1"/>
</dbReference>
<dbReference type="Gene3D" id="3.30.70.3160">
    <property type="match status" value="1"/>
</dbReference>
<accession>A0A8I3WZU8</accession>
<feature type="region of interest" description="Disordered" evidence="6">
    <location>
        <begin position="410"/>
        <end position="431"/>
    </location>
</feature>
<dbReference type="InterPro" id="IPR042214">
    <property type="entry name" value="TruD_catalytic"/>
</dbReference>
<dbReference type="Proteomes" id="UP000008225">
    <property type="component" value="Chromosome 8"/>
</dbReference>
<sequence length="447" mass="49984">MTEMTGVSLKRRALVVEDNDSGVPAEETKKQKFSECNPTKDQDGLQNDFLSISEDMPGPPDTVSAGKGGENSEAQLEDEEEEEDGLSEECEEEESESFADMMKHGLTEADVGITKFVSSHQGFSGILKERYSDFVVHEIGKDGRISHLNDLSIPVDEEDPSEDIFTVLTAEEKQQLEELQLFKNKETSVAIEVIEDTKEKRTIIHQAIKSLFPGLETKTEDREGKKYIVAYHAAGKKALANPRKHSWPKSRGSYCHFVLYKENKDTMDAINVLSRYLRITAQRLAHLNKCLMNFKLGNFSYQKKPLKLGELQGNHFTVVLRNITGTDDQVQQAMNSLKEIGFINYYGMQRFGTTAVPTYQVGRAILQNSWTEVMDLILKPRSGGENKIHVKKIEWPGTVAHAYNPSTLGGRGGWITRSRDRDPPGQQGETPSLLKIQKLAGQGGACL</sequence>
<dbReference type="GO" id="GO:0008033">
    <property type="term" value="P:tRNA processing"/>
    <property type="evidence" value="ECO:0007669"/>
    <property type="project" value="UniProtKB-KW"/>
</dbReference>
<dbReference type="PANTHER" id="PTHR13326:SF31">
    <property type="entry name" value="PSEUDOURIDYLATE SYNTHASE 7 HOMOLOG"/>
    <property type="match status" value="1"/>
</dbReference>
<keyword evidence="9" id="KW-1185">Reference proteome</keyword>
<feature type="compositionally biased region" description="Basic and acidic residues" evidence="6">
    <location>
        <begin position="26"/>
        <end position="43"/>
    </location>
</feature>
<evidence type="ECO:0000256" key="2">
    <source>
        <dbReference type="ARBA" id="ARBA00007953"/>
    </source>
</evidence>
<dbReference type="InterPro" id="IPR001656">
    <property type="entry name" value="PsdUridine_synth_TruD"/>
</dbReference>
<proteinExistence type="inferred from homology"/>
<dbReference type="GeneTree" id="ENSGT00530000063554"/>
<evidence type="ECO:0000259" key="7">
    <source>
        <dbReference type="PROSITE" id="PS50984"/>
    </source>
</evidence>
<dbReference type="GO" id="GO:0001522">
    <property type="term" value="P:pseudouridine synthesis"/>
    <property type="evidence" value="ECO:0007669"/>
    <property type="project" value="InterPro"/>
</dbReference>
<name>A0A8I3WZU8_CALJA</name>
<feature type="domain" description="TRUD" evidence="7">
    <location>
        <begin position="341"/>
        <end position="447"/>
    </location>
</feature>
<evidence type="ECO:0000256" key="1">
    <source>
        <dbReference type="ARBA" id="ARBA00001166"/>
    </source>
</evidence>
<dbReference type="PIRSF" id="PIRSF037016">
    <property type="entry name" value="Pseudouridin_synth_euk_prd"/>
    <property type="match status" value="1"/>
</dbReference>
<dbReference type="GO" id="GO:0005634">
    <property type="term" value="C:nucleus"/>
    <property type="evidence" value="ECO:0007669"/>
    <property type="project" value="TreeGrafter"/>
</dbReference>
<reference evidence="8 9" key="1">
    <citation type="submission" date="2009-03" db="EMBL/GenBank/DDBJ databases">
        <authorList>
            <person name="Warren W."/>
            <person name="Ye L."/>
            <person name="Minx P."/>
            <person name="Worley K."/>
            <person name="Gibbs R."/>
            <person name="Wilson R.K."/>
        </authorList>
    </citation>
    <scope>NUCLEOTIDE SEQUENCE [LARGE SCALE GENOMIC DNA]</scope>
</reference>
<dbReference type="PROSITE" id="PS50984">
    <property type="entry name" value="TRUD"/>
    <property type="match status" value="1"/>
</dbReference>
<evidence type="ECO:0000256" key="3">
    <source>
        <dbReference type="ARBA" id="ARBA00022694"/>
    </source>
</evidence>
<gene>
    <name evidence="8" type="primary">PUS7</name>
</gene>
<organism evidence="8 9">
    <name type="scientific">Callithrix jacchus</name>
    <name type="common">White-tufted-ear marmoset</name>
    <name type="synonym">Simia Jacchus</name>
    <dbReference type="NCBI Taxonomy" id="9483"/>
    <lineage>
        <taxon>Eukaryota</taxon>
        <taxon>Metazoa</taxon>
        <taxon>Chordata</taxon>
        <taxon>Craniata</taxon>
        <taxon>Vertebrata</taxon>
        <taxon>Euteleostomi</taxon>
        <taxon>Mammalia</taxon>
        <taxon>Eutheria</taxon>
        <taxon>Euarchontoglires</taxon>
        <taxon>Primates</taxon>
        <taxon>Haplorrhini</taxon>
        <taxon>Platyrrhini</taxon>
        <taxon>Cebidae</taxon>
        <taxon>Callitrichinae</taxon>
        <taxon>Callithrix</taxon>
        <taxon>Callithrix</taxon>
    </lineage>
</organism>
<comment type="similarity">
    <text evidence="2">Belongs to the pseudouridine synthase TruD family.</text>
</comment>
<reference evidence="8" key="3">
    <citation type="submission" date="2025-09" db="UniProtKB">
        <authorList>
            <consortium name="Ensembl"/>
        </authorList>
    </citation>
    <scope>IDENTIFICATION</scope>
</reference>
<dbReference type="Ensembl" id="ENSCJAT00000130807.1">
    <property type="protein sequence ID" value="ENSCJAP00000094120.1"/>
    <property type="gene ID" value="ENSCJAG00000016081.5"/>
</dbReference>
<evidence type="ECO:0000313" key="8">
    <source>
        <dbReference type="Ensembl" id="ENSCJAP00000094120.1"/>
    </source>
</evidence>
<keyword evidence="3" id="KW-0819">tRNA processing</keyword>
<dbReference type="Pfam" id="PF01142">
    <property type="entry name" value="TruD"/>
    <property type="match status" value="1"/>
</dbReference>
<feature type="region of interest" description="Disordered" evidence="6">
    <location>
        <begin position="1"/>
        <end position="98"/>
    </location>
</feature>
<reference evidence="8" key="2">
    <citation type="submission" date="2025-08" db="UniProtKB">
        <authorList>
            <consortium name="Ensembl"/>
        </authorList>
    </citation>
    <scope>IDENTIFICATION</scope>
</reference>
<feature type="compositionally biased region" description="Acidic residues" evidence="6">
    <location>
        <begin position="75"/>
        <end position="97"/>
    </location>
</feature>
<dbReference type="Gene3D" id="3.30.2350.20">
    <property type="entry name" value="TruD, catalytic domain"/>
    <property type="match status" value="1"/>
</dbReference>
<evidence type="ECO:0000256" key="5">
    <source>
        <dbReference type="ARBA" id="ARBA00036943"/>
    </source>
</evidence>
<protein>
    <submittedName>
        <fullName evidence="8">Pseudouridine synthase 7</fullName>
    </submittedName>
</protein>
<dbReference type="SUPFAM" id="SSF55120">
    <property type="entry name" value="Pseudouridine synthase"/>
    <property type="match status" value="1"/>
</dbReference>
<comment type="catalytic activity">
    <reaction evidence="1">
        <text>a uridine in mRNA = a pseudouridine in mRNA</text>
        <dbReference type="Rhea" id="RHEA:56644"/>
        <dbReference type="Rhea" id="RHEA-COMP:14658"/>
        <dbReference type="Rhea" id="RHEA-COMP:14659"/>
        <dbReference type="ChEBI" id="CHEBI:65314"/>
        <dbReference type="ChEBI" id="CHEBI:65315"/>
    </reaction>
</comment>
<keyword evidence="4" id="KW-0413">Isomerase</keyword>
<dbReference type="InterPro" id="IPR011760">
    <property type="entry name" value="PsdUridine_synth_TruD_insert"/>
</dbReference>
<evidence type="ECO:0000256" key="6">
    <source>
        <dbReference type="SAM" id="MobiDB-lite"/>
    </source>
</evidence>
<dbReference type="GO" id="GO:0003723">
    <property type="term" value="F:RNA binding"/>
    <property type="evidence" value="ECO:0007669"/>
    <property type="project" value="InterPro"/>
</dbReference>
<dbReference type="AlphaFoldDB" id="A0A8I3WZU8"/>
<dbReference type="GO" id="GO:0009982">
    <property type="term" value="F:pseudouridine synthase activity"/>
    <property type="evidence" value="ECO:0007669"/>
    <property type="project" value="InterPro"/>
</dbReference>
<evidence type="ECO:0000256" key="4">
    <source>
        <dbReference type="ARBA" id="ARBA00023235"/>
    </source>
</evidence>
<dbReference type="PANTHER" id="PTHR13326">
    <property type="entry name" value="TRNA PSEUDOURIDINE SYNTHASE D"/>
    <property type="match status" value="1"/>
</dbReference>